<keyword evidence="3" id="KW-1185">Reference proteome</keyword>
<evidence type="ECO:0000313" key="2">
    <source>
        <dbReference type="EMBL" id="ODN30738.1"/>
    </source>
</evidence>
<reference evidence="3" key="1">
    <citation type="submission" date="2016-04" db="EMBL/GenBank/DDBJ databases">
        <title>The genome sequence project of a novel Fervidobacterium isolate from a hot spring in Thailand.</title>
        <authorList>
            <person name="Gonzalez J.M."/>
            <person name="Cuecas A."/>
            <person name="Kanoksilapatham W."/>
        </authorList>
    </citation>
    <scope>NUCLEOTIDE SEQUENCE [LARGE SCALE GENOMIC DNA]</scope>
    <source>
        <strain evidence="3">FC2004</strain>
    </source>
</reference>
<protein>
    <recommendedName>
        <fullName evidence="4">Tetratricopeptide repeat protein</fullName>
    </recommendedName>
</protein>
<name>A0A1E3G513_9BACT</name>
<dbReference type="STRING" id="1008305.A4H02_04205"/>
<keyword evidence="1" id="KW-1133">Transmembrane helix</keyword>
<accession>A0A1E3G513</accession>
<dbReference type="AlphaFoldDB" id="A0A1E3G513"/>
<keyword evidence="1" id="KW-0812">Transmembrane</keyword>
<evidence type="ECO:0008006" key="4">
    <source>
        <dbReference type="Google" id="ProtNLM"/>
    </source>
</evidence>
<dbReference type="EMBL" id="LWAF01000004">
    <property type="protein sequence ID" value="ODN30738.1"/>
    <property type="molecule type" value="Genomic_DNA"/>
</dbReference>
<dbReference type="Proteomes" id="UP000094570">
    <property type="component" value="Unassembled WGS sequence"/>
</dbReference>
<evidence type="ECO:0000313" key="3">
    <source>
        <dbReference type="Proteomes" id="UP000094570"/>
    </source>
</evidence>
<keyword evidence="1" id="KW-0472">Membrane</keyword>
<comment type="caution">
    <text evidence="2">The sequence shown here is derived from an EMBL/GenBank/DDBJ whole genome shotgun (WGS) entry which is preliminary data.</text>
</comment>
<feature type="transmembrane region" description="Helical" evidence="1">
    <location>
        <begin position="39"/>
        <end position="56"/>
    </location>
</feature>
<proteinExistence type="predicted"/>
<sequence>MCFQVIVVIAIFSLSVQVYANALKMANEGAGLLKRSKSALFPLNIILFYSGVFYLTQAVSNEPTNLDVRLVRAMALFDFAENNPLAQDTVLEDLEFFLMFRNRYPYSTKVELPLVYFALAYVSGLKKDFARFYYYLDRLRECEEMAKYLSQLKQRFPQLVK</sequence>
<gene>
    <name evidence="2" type="ORF">A4H02_04205</name>
</gene>
<organism evidence="2 3">
    <name type="scientific">Fervidobacterium thailandense</name>
    <dbReference type="NCBI Taxonomy" id="1008305"/>
    <lineage>
        <taxon>Bacteria</taxon>
        <taxon>Thermotogati</taxon>
        <taxon>Thermotogota</taxon>
        <taxon>Thermotogae</taxon>
        <taxon>Thermotogales</taxon>
        <taxon>Fervidobacteriaceae</taxon>
        <taxon>Fervidobacterium</taxon>
    </lineage>
</organism>
<evidence type="ECO:0000256" key="1">
    <source>
        <dbReference type="SAM" id="Phobius"/>
    </source>
</evidence>